<dbReference type="PROSITE" id="PS00330">
    <property type="entry name" value="HEMOLYSIN_CALCIUM"/>
    <property type="match status" value="1"/>
</dbReference>
<dbReference type="AlphaFoldDB" id="A0A1G6QAG8"/>
<feature type="region of interest" description="Disordered" evidence="3">
    <location>
        <begin position="390"/>
        <end position="417"/>
    </location>
</feature>
<dbReference type="PANTHER" id="PTHR38340:SF1">
    <property type="entry name" value="S-LAYER PROTEIN"/>
    <property type="match status" value="1"/>
</dbReference>
<sequence>MTVHPSRTLFAGTAALVTTGLTVALLSAPTPGAYAAVPSCSGQTPTLVATEDGQRLDGTAGADVISTAGFDGVRVDAKGGDDLICSTALTNSAVLAGAGHDTIIDEIGPTSVDGYLKETWVRSGPGDDRIVGGPATKTRADYLESTTGVVVRLDLGTVAEGPDIDTLVGIHDVQGSNHRDLFVGSAGDDVFDTGYFPRRGTKKDRDVVRTGAGDDTVTGRHARIELGPGDDEAAVASADVFGGPGDDRINLETGGAAHGGEGADVLSSGNDFDEGGERPVAVRLLGGPGPDRLQPATAYTVEQERCPKVCARSFLDGGTGRDTLVLVENRSRVDLAARRYRAAAARARLRSLENVLGTPTAEVIRGDGRRNVIEGKGGNDVLAGRGGRDVLIGGRGSDRADGGPGRDRCQAERVRSC</sequence>
<dbReference type="InterPro" id="IPR018511">
    <property type="entry name" value="Hemolysin-typ_Ca-bd_CS"/>
</dbReference>
<dbReference type="SUPFAM" id="SSF51120">
    <property type="entry name" value="beta-Roll"/>
    <property type="match status" value="3"/>
</dbReference>
<dbReference type="Gene3D" id="2.150.10.10">
    <property type="entry name" value="Serralysin-like metalloprotease, C-terminal"/>
    <property type="match status" value="2"/>
</dbReference>
<dbReference type="InterPro" id="IPR001343">
    <property type="entry name" value="Hemolysn_Ca-bd"/>
</dbReference>
<dbReference type="GO" id="GO:0005509">
    <property type="term" value="F:calcium ion binding"/>
    <property type="evidence" value="ECO:0007669"/>
    <property type="project" value="InterPro"/>
</dbReference>
<dbReference type="EMBL" id="FMZM01000004">
    <property type="protein sequence ID" value="SDC88676.1"/>
    <property type="molecule type" value="Genomic_DNA"/>
</dbReference>
<dbReference type="InterPro" id="IPR011049">
    <property type="entry name" value="Serralysin-like_metalloprot_C"/>
</dbReference>
<accession>A0A1G6QAG8</accession>
<evidence type="ECO:0000256" key="2">
    <source>
        <dbReference type="ARBA" id="ARBA00022525"/>
    </source>
</evidence>
<reference evidence="5 6" key="1">
    <citation type="submission" date="2016-10" db="EMBL/GenBank/DDBJ databases">
        <authorList>
            <person name="de Groot N.N."/>
        </authorList>
    </citation>
    <scope>NUCLEOTIDE SEQUENCE [LARGE SCALE GENOMIC DNA]</scope>
    <source>
        <strain evidence="5 6">CGMCC 4.6858</strain>
    </source>
</reference>
<evidence type="ECO:0000256" key="3">
    <source>
        <dbReference type="SAM" id="MobiDB-lite"/>
    </source>
</evidence>
<evidence type="ECO:0000313" key="5">
    <source>
        <dbReference type="EMBL" id="SDC88676.1"/>
    </source>
</evidence>
<keyword evidence="6" id="KW-1185">Reference proteome</keyword>
<evidence type="ECO:0008006" key="7">
    <source>
        <dbReference type="Google" id="ProtNLM"/>
    </source>
</evidence>
<feature type="chain" id="PRO_5043332642" description="Hemolysin-type calcium-binding repeat-containing protein" evidence="4">
    <location>
        <begin position="36"/>
        <end position="417"/>
    </location>
</feature>
<organism evidence="5 6">
    <name type="scientific">Nocardioides lianchengensis</name>
    <dbReference type="NCBI Taxonomy" id="1045774"/>
    <lineage>
        <taxon>Bacteria</taxon>
        <taxon>Bacillati</taxon>
        <taxon>Actinomycetota</taxon>
        <taxon>Actinomycetes</taxon>
        <taxon>Propionibacteriales</taxon>
        <taxon>Nocardioidaceae</taxon>
        <taxon>Nocardioides</taxon>
    </lineage>
</organism>
<proteinExistence type="predicted"/>
<dbReference type="PRINTS" id="PR00313">
    <property type="entry name" value="CABNDNGRPT"/>
</dbReference>
<protein>
    <recommendedName>
        <fullName evidence="7">Hemolysin-type calcium-binding repeat-containing protein</fullName>
    </recommendedName>
</protein>
<feature type="compositionally biased region" description="Basic and acidic residues" evidence="3">
    <location>
        <begin position="396"/>
        <end position="417"/>
    </location>
</feature>
<evidence type="ECO:0000256" key="4">
    <source>
        <dbReference type="SAM" id="SignalP"/>
    </source>
</evidence>
<keyword evidence="2" id="KW-0964">Secreted</keyword>
<dbReference type="Pfam" id="PF00353">
    <property type="entry name" value="HemolysinCabind"/>
    <property type="match status" value="4"/>
</dbReference>
<evidence type="ECO:0000313" key="6">
    <source>
        <dbReference type="Proteomes" id="UP000199034"/>
    </source>
</evidence>
<keyword evidence="4" id="KW-0732">Signal</keyword>
<evidence type="ECO:0000256" key="1">
    <source>
        <dbReference type="ARBA" id="ARBA00004613"/>
    </source>
</evidence>
<dbReference type="Proteomes" id="UP000199034">
    <property type="component" value="Unassembled WGS sequence"/>
</dbReference>
<dbReference type="STRING" id="1045774.SAMN05421872_104306"/>
<dbReference type="OrthoDB" id="3761778at2"/>
<name>A0A1G6QAG8_9ACTN</name>
<dbReference type="PANTHER" id="PTHR38340">
    <property type="entry name" value="S-LAYER PROTEIN"/>
    <property type="match status" value="1"/>
</dbReference>
<comment type="subcellular location">
    <subcellularLocation>
        <location evidence="1">Secreted</location>
    </subcellularLocation>
</comment>
<gene>
    <name evidence="5" type="ORF">SAMN05421872_104306</name>
</gene>
<dbReference type="GO" id="GO:0005576">
    <property type="term" value="C:extracellular region"/>
    <property type="evidence" value="ECO:0007669"/>
    <property type="project" value="UniProtKB-SubCell"/>
</dbReference>
<dbReference type="RefSeq" id="WP_090854332.1">
    <property type="nucleotide sequence ID" value="NZ_FMZM01000004.1"/>
</dbReference>
<feature type="signal peptide" evidence="4">
    <location>
        <begin position="1"/>
        <end position="35"/>
    </location>
</feature>
<dbReference type="InterPro" id="IPR050557">
    <property type="entry name" value="RTX_toxin/Mannuronan_C5-epim"/>
</dbReference>